<proteinExistence type="predicted"/>
<keyword evidence="3" id="KW-0328">Glycosyltransferase</keyword>
<dbReference type="InterPro" id="IPR001296">
    <property type="entry name" value="Glyco_trans_1"/>
</dbReference>
<comment type="caution">
    <text evidence="3">The sequence shown here is derived from an EMBL/GenBank/DDBJ whole genome shotgun (WGS) entry which is preliminary data.</text>
</comment>
<dbReference type="InterPro" id="IPR028098">
    <property type="entry name" value="Glyco_trans_4-like_N"/>
</dbReference>
<dbReference type="PANTHER" id="PTHR12526">
    <property type="entry name" value="GLYCOSYLTRANSFERASE"/>
    <property type="match status" value="1"/>
</dbReference>
<organism evidence="3 4">
    <name type="scientific">Flavobacterium sedimenticola</name>
    <dbReference type="NCBI Taxonomy" id="3043286"/>
    <lineage>
        <taxon>Bacteria</taxon>
        <taxon>Pseudomonadati</taxon>
        <taxon>Bacteroidota</taxon>
        <taxon>Flavobacteriia</taxon>
        <taxon>Flavobacteriales</taxon>
        <taxon>Flavobacteriaceae</taxon>
        <taxon>Flavobacterium</taxon>
    </lineage>
</organism>
<keyword evidence="3" id="KW-0808">Transferase</keyword>
<dbReference type="Pfam" id="PF00534">
    <property type="entry name" value="Glycos_transf_1"/>
    <property type="match status" value="1"/>
</dbReference>
<keyword evidence="4" id="KW-1185">Reference proteome</keyword>
<evidence type="ECO:0000313" key="4">
    <source>
        <dbReference type="Proteomes" id="UP001230035"/>
    </source>
</evidence>
<feature type="domain" description="Glycosyltransferase subfamily 4-like N-terminal" evidence="2">
    <location>
        <begin position="12"/>
        <end position="163"/>
    </location>
</feature>
<name>A0ABT6XSN0_9FLAO</name>
<sequence>MRIVQIIDSLEIGGAEKMAVNYANALSKKTAFSGLVATRAEGPLKAQLAASVSYLFLQKRKTLDFRAAFRLKQYCKQHQVTFLQPHSSSYFIAVLVKLMYPKIQIIWHDHNGLSEFISTQKSIVLKGASYFFKGIIVVNYKLKNWAEKELHCKKVIYLPNFTNEEVQISAETTLKGTPGKRILCLANLRDQKNHFFLLEVAKKLKATHPDWTFHLVGKDFKDDYSRRLFDSIDAMNLKETVYIYGSRNDVAAIIPQSDIAVLTSKSEGLPVALIEYGLHKKPVVSTNVGEIPLIIKNGENGFTVDAHDTDGFYHCLGQLITENELRVVLGNNLFATIIEHHSEDGVIKKYLNWLQTL</sequence>
<dbReference type="PANTHER" id="PTHR12526:SF630">
    <property type="entry name" value="GLYCOSYLTRANSFERASE"/>
    <property type="match status" value="1"/>
</dbReference>
<dbReference type="SUPFAM" id="SSF53756">
    <property type="entry name" value="UDP-Glycosyltransferase/glycogen phosphorylase"/>
    <property type="match status" value="1"/>
</dbReference>
<dbReference type="Pfam" id="PF13439">
    <property type="entry name" value="Glyco_transf_4"/>
    <property type="match status" value="1"/>
</dbReference>
<feature type="domain" description="Glycosyl transferase family 1" evidence="1">
    <location>
        <begin position="176"/>
        <end position="332"/>
    </location>
</feature>
<evidence type="ECO:0000259" key="2">
    <source>
        <dbReference type="Pfam" id="PF13439"/>
    </source>
</evidence>
<dbReference type="GO" id="GO:0016757">
    <property type="term" value="F:glycosyltransferase activity"/>
    <property type="evidence" value="ECO:0007669"/>
    <property type="project" value="UniProtKB-KW"/>
</dbReference>
<accession>A0ABT6XSN0</accession>
<protein>
    <submittedName>
        <fullName evidence="3">Glycosyltransferase</fullName>
        <ecNumber evidence="3">2.4.-.-</ecNumber>
    </submittedName>
</protein>
<dbReference type="Gene3D" id="3.40.50.2000">
    <property type="entry name" value="Glycogen Phosphorylase B"/>
    <property type="match status" value="2"/>
</dbReference>
<dbReference type="EC" id="2.4.-.-" evidence="3"/>
<gene>
    <name evidence="3" type="ORF">QHT84_09565</name>
</gene>
<reference evidence="3 4" key="1">
    <citation type="submission" date="2023-05" db="EMBL/GenBank/DDBJ databases">
        <title>Flavobacterium sedimenti sp. nov., isolated from the sediment.</title>
        <authorList>
            <person name="Wu N."/>
        </authorList>
    </citation>
    <scope>NUCLEOTIDE SEQUENCE [LARGE SCALE GENOMIC DNA]</scope>
    <source>
        <strain evidence="3 4">YZ-48</strain>
    </source>
</reference>
<dbReference type="CDD" id="cd03811">
    <property type="entry name" value="GT4_GT28_WabH-like"/>
    <property type="match status" value="1"/>
</dbReference>
<evidence type="ECO:0000259" key="1">
    <source>
        <dbReference type="Pfam" id="PF00534"/>
    </source>
</evidence>
<evidence type="ECO:0000313" key="3">
    <source>
        <dbReference type="EMBL" id="MDI9257659.1"/>
    </source>
</evidence>
<dbReference type="EMBL" id="JASGBP010000005">
    <property type="protein sequence ID" value="MDI9257659.1"/>
    <property type="molecule type" value="Genomic_DNA"/>
</dbReference>
<dbReference type="RefSeq" id="WP_283239334.1">
    <property type="nucleotide sequence ID" value="NZ_JASGBP010000005.1"/>
</dbReference>
<dbReference type="Proteomes" id="UP001230035">
    <property type="component" value="Unassembled WGS sequence"/>
</dbReference>